<feature type="binding site" evidence="12">
    <location>
        <position position="193"/>
    </location>
    <ligand>
        <name>UDP-N-acetyl-alpha-D-muramoyl-L-alanyl-D-glutamate</name>
        <dbReference type="ChEBI" id="CHEBI:83900"/>
    </ligand>
</feature>
<evidence type="ECO:0000256" key="2">
    <source>
        <dbReference type="ARBA" id="ARBA00005898"/>
    </source>
</evidence>
<feature type="binding site" evidence="12">
    <location>
        <position position="185"/>
    </location>
    <ligand>
        <name>UDP-N-acetyl-alpha-D-muramoyl-L-alanyl-D-glutamate</name>
        <dbReference type="ChEBI" id="CHEBI:83900"/>
    </ligand>
</feature>
<protein>
    <recommendedName>
        <fullName evidence="12">UDP-N-acetylmuramoyl-L-alanyl-D-glutamate--2,6-diaminopimelate ligase</fullName>
        <ecNumber evidence="12">6.3.2.13</ecNumber>
    </recommendedName>
    <alternativeName>
        <fullName evidence="12">Meso-A2pm-adding enzyme</fullName>
    </alternativeName>
    <alternativeName>
        <fullName evidence="12">Meso-diaminopimelate-adding enzyme</fullName>
    </alternativeName>
    <alternativeName>
        <fullName evidence="12">UDP-MurNAc-L-Ala-D-Glu:meso-diaminopimelate ligase</fullName>
    </alternativeName>
    <alternativeName>
        <fullName evidence="12">UDP-MurNAc-tripeptide synthetase</fullName>
    </alternativeName>
    <alternativeName>
        <fullName evidence="12">UDP-N-acetylmuramyl-tripeptide synthetase</fullName>
    </alternativeName>
</protein>
<comment type="subcellular location">
    <subcellularLocation>
        <location evidence="12">Cytoplasm</location>
    </subcellularLocation>
</comment>
<feature type="domain" description="Mur ligase central" evidence="15">
    <location>
        <begin position="111"/>
        <end position="290"/>
    </location>
</feature>
<evidence type="ECO:0000259" key="13">
    <source>
        <dbReference type="Pfam" id="PF01225"/>
    </source>
</evidence>
<keyword evidence="7 12" id="KW-0067">ATP-binding</keyword>
<dbReference type="InterPro" id="IPR036615">
    <property type="entry name" value="Mur_ligase_C_dom_sf"/>
</dbReference>
<comment type="caution">
    <text evidence="16">The sequence shown here is derived from an EMBL/GenBank/DDBJ whole genome shotgun (WGS) entry which is preliminary data.</text>
</comment>
<organism evidence="16 17">
    <name type="scientific">Sporosarcina highlanderae</name>
    <dbReference type="NCBI Taxonomy" id="3035916"/>
    <lineage>
        <taxon>Bacteria</taxon>
        <taxon>Bacillati</taxon>
        <taxon>Bacillota</taxon>
        <taxon>Bacilli</taxon>
        <taxon>Bacillales</taxon>
        <taxon>Caryophanaceae</taxon>
        <taxon>Sporosarcina</taxon>
    </lineage>
</organism>
<dbReference type="EC" id="6.3.2.13" evidence="12"/>
<keyword evidence="12" id="KW-0460">Magnesium</keyword>
<reference evidence="16" key="1">
    <citation type="submission" date="2023-03" db="EMBL/GenBank/DDBJ databases">
        <title>MT1 and MT2 Draft Genomes of Novel Species.</title>
        <authorList>
            <person name="Venkateswaran K."/>
        </authorList>
    </citation>
    <scope>NUCLEOTIDE SEQUENCE</scope>
    <source>
        <strain evidence="16">F6_3S_P_2</strain>
    </source>
</reference>
<evidence type="ECO:0000256" key="1">
    <source>
        <dbReference type="ARBA" id="ARBA00004752"/>
    </source>
</evidence>
<evidence type="ECO:0000256" key="10">
    <source>
        <dbReference type="ARBA" id="ARBA00023306"/>
    </source>
</evidence>
<evidence type="ECO:0000256" key="8">
    <source>
        <dbReference type="ARBA" id="ARBA00022960"/>
    </source>
</evidence>
<dbReference type="InterPro" id="IPR005761">
    <property type="entry name" value="UDP-N-AcMur-Glu-dNH2Pim_ligase"/>
</dbReference>
<feature type="binding site" evidence="12">
    <location>
        <position position="444"/>
    </location>
    <ligand>
        <name>meso-2,6-diaminopimelate</name>
        <dbReference type="ChEBI" id="CHEBI:57791"/>
    </ligand>
</feature>
<dbReference type="NCBIfam" id="NF001126">
    <property type="entry name" value="PRK00139.1-4"/>
    <property type="match status" value="1"/>
</dbReference>
<evidence type="ECO:0000256" key="11">
    <source>
        <dbReference type="ARBA" id="ARBA00023316"/>
    </source>
</evidence>
<evidence type="ECO:0000259" key="15">
    <source>
        <dbReference type="Pfam" id="PF08245"/>
    </source>
</evidence>
<feature type="domain" description="Mur ligase C-terminal" evidence="14">
    <location>
        <begin position="315"/>
        <end position="442"/>
    </location>
</feature>
<keyword evidence="4 12" id="KW-0436">Ligase</keyword>
<comment type="caution">
    <text evidence="12">Lacks conserved residue(s) required for the propagation of feature annotation.</text>
</comment>
<dbReference type="PROSITE" id="PS01011">
    <property type="entry name" value="FOLYLPOLYGLU_SYNT_1"/>
    <property type="match status" value="1"/>
</dbReference>
<dbReference type="PANTHER" id="PTHR23135:SF4">
    <property type="entry name" value="UDP-N-ACETYLMURAMOYL-L-ALANYL-D-GLUTAMATE--2,6-DIAMINOPIMELATE LIGASE MURE HOMOLOG, CHLOROPLASTIC"/>
    <property type="match status" value="1"/>
</dbReference>
<dbReference type="RefSeq" id="WP_301243109.1">
    <property type="nucleotide sequence ID" value="NZ_JAROCC010000005.1"/>
</dbReference>
<evidence type="ECO:0000256" key="4">
    <source>
        <dbReference type="ARBA" id="ARBA00022598"/>
    </source>
</evidence>
<comment type="catalytic activity">
    <reaction evidence="12">
        <text>UDP-N-acetyl-alpha-D-muramoyl-L-alanyl-D-glutamate + meso-2,6-diaminopimelate + ATP = UDP-N-acetyl-alpha-D-muramoyl-L-alanyl-gamma-D-glutamyl-meso-2,6-diaminopimelate + ADP + phosphate + H(+)</text>
        <dbReference type="Rhea" id="RHEA:23676"/>
        <dbReference type="ChEBI" id="CHEBI:15378"/>
        <dbReference type="ChEBI" id="CHEBI:30616"/>
        <dbReference type="ChEBI" id="CHEBI:43474"/>
        <dbReference type="ChEBI" id="CHEBI:57791"/>
        <dbReference type="ChEBI" id="CHEBI:83900"/>
        <dbReference type="ChEBI" id="CHEBI:83905"/>
        <dbReference type="ChEBI" id="CHEBI:456216"/>
        <dbReference type="EC" id="6.3.2.13"/>
    </reaction>
</comment>
<keyword evidence="10 12" id="KW-0131">Cell cycle</keyword>
<evidence type="ECO:0000256" key="5">
    <source>
        <dbReference type="ARBA" id="ARBA00022618"/>
    </source>
</evidence>
<dbReference type="Gene3D" id="3.90.190.20">
    <property type="entry name" value="Mur ligase, C-terminal domain"/>
    <property type="match status" value="1"/>
</dbReference>
<evidence type="ECO:0000259" key="14">
    <source>
        <dbReference type="Pfam" id="PF02875"/>
    </source>
</evidence>
<dbReference type="Pfam" id="PF08245">
    <property type="entry name" value="Mur_ligase_M"/>
    <property type="match status" value="1"/>
</dbReference>
<dbReference type="InterPro" id="IPR035911">
    <property type="entry name" value="MurE/MurF_N"/>
</dbReference>
<evidence type="ECO:0000313" key="16">
    <source>
        <dbReference type="EMBL" id="MDN4607578.1"/>
    </source>
</evidence>
<dbReference type="SUPFAM" id="SSF53244">
    <property type="entry name" value="MurD-like peptide ligases, peptide-binding domain"/>
    <property type="match status" value="1"/>
</dbReference>
<name>A0ABT8JQZ7_9BACL</name>
<feature type="domain" description="Mur ligase N-terminal catalytic" evidence="13">
    <location>
        <begin position="24"/>
        <end position="75"/>
    </location>
</feature>
<comment type="pathway">
    <text evidence="1 12">Cell wall biogenesis; peptidoglycan biosynthesis.</text>
</comment>
<keyword evidence="17" id="KW-1185">Reference proteome</keyword>
<feature type="binding site" evidence="12">
    <location>
        <begin position="387"/>
        <end position="390"/>
    </location>
    <ligand>
        <name>meso-2,6-diaminopimelate</name>
        <dbReference type="ChEBI" id="CHEBI:57791"/>
    </ligand>
</feature>
<dbReference type="PANTHER" id="PTHR23135">
    <property type="entry name" value="MUR LIGASE FAMILY MEMBER"/>
    <property type="match status" value="1"/>
</dbReference>
<keyword evidence="6 12" id="KW-0547">Nucleotide-binding</keyword>
<evidence type="ECO:0000256" key="9">
    <source>
        <dbReference type="ARBA" id="ARBA00022984"/>
    </source>
</evidence>
<feature type="binding site" evidence="12">
    <location>
        <position position="440"/>
    </location>
    <ligand>
        <name>meso-2,6-diaminopimelate</name>
        <dbReference type="ChEBI" id="CHEBI:57791"/>
    </ligand>
</feature>
<feature type="modified residue" description="N6-carboxylysine" evidence="12">
    <location>
        <position position="225"/>
    </location>
</feature>
<accession>A0ABT8JQZ7</accession>
<proteinExistence type="inferred from homology"/>
<dbReference type="GO" id="GO:0008765">
    <property type="term" value="F:UDP-N-acetylmuramoylalanyl-D-glutamate-2,6-diaminopimelate ligase activity"/>
    <property type="evidence" value="ECO:0007669"/>
    <property type="project" value="UniProtKB-EC"/>
</dbReference>
<feature type="binding site" evidence="12">
    <location>
        <begin position="158"/>
        <end position="159"/>
    </location>
    <ligand>
        <name>UDP-N-acetyl-alpha-D-muramoyl-L-alanyl-D-glutamate</name>
        <dbReference type="ChEBI" id="CHEBI:83900"/>
    </ligand>
</feature>
<dbReference type="EMBL" id="JAROCC010000005">
    <property type="protein sequence ID" value="MDN4607578.1"/>
    <property type="molecule type" value="Genomic_DNA"/>
</dbReference>
<dbReference type="InterPro" id="IPR018109">
    <property type="entry name" value="Folylpolyglutamate_synth_CS"/>
</dbReference>
<keyword evidence="8 12" id="KW-0133">Cell shape</keyword>
<evidence type="ECO:0000256" key="7">
    <source>
        <dbReference type="ARBA" id="ARBA00022840"/>
    </source>
</evidence>
<evidence type="ECO:0000256" key="3">
    <source>
        <dbReference type="ARBA" id="ARBA00022490"/>
    </source>
</evidence>
<sequence>MLLSEILKDWPCTVSGSIGMSVCGITERSNKVGEGYIFVARRGARHDGLLHVQEAIESGAVAIVIDRNTSINIAIPHNITIITVPDGRKFISYVSAKLAGDPAESMTIIAVTGTNGKTTVTHFIGQLLKMSGKQAAVIGTTGIFLNGRKRTLEVPEMTTLPAEFLHPLLKECLEAGMEYVVMEASSLGLSTYRLDHCRIDVGVFLNIGVDHYEEHGSKEAYLSAKKRLAAMANKLVVNLDDEQCLSLVNNANRPTNYFSETMMSGLKVSDGHYSHALTGCHNRMNALAAVTTLNSLGFDRTELLSLCQKLHLPEGRLQRVEDSGLTVFVDYAHTPDALHTVLSSLRKEHNGGLITVFGCGGDRDHGKRPLMGEVAANFSSQVIITSDNPRNENPLQIIDEVLSGIDSKNSKSVTVVPDRRAAIRKAVFDAKDGDVILIAGKGHEKTQQVGQLFFPFSDYSIAKEALQDKKSKIN</sequence>
<dbReference type="Gene3D" id="3.40.1390.10">
    <property type="entry name" value="MurE/MurF, N-terminal domain"/>
    <property type="match status" value="1"/>
</dbReference>
<dbReference type="Gene3D" id="3.40.1190.10">
    <property type="entry name" value="Mur-like, catalytic domain"/>
    <property type="match status" value="1"/>
</dbReference>
<dbReference type="Pfam" id="PF01225">
    <property type="entry name" value="Mur_ligase"/>
    <property type="match status" value="1"/>
</dbReference>
<feature type="short sequence motif" description="Meso-diaminopimelate recognition motif" evidence="12">
    <location>
        <begin position="387"/>
        <end position="390"/>
    </location>
</feature>
<dbReference type="SUPFAM" id="SSF53623">
    <property type="entry name" value="MurD-like peptide ligases, catalytic domain"/>
    <property type="match status" value="1"/>
</dbReference>
<evidence type="ECO:0000256" key="6">
    <source>
        <dbReference type="ARBA" id="ARBA00022741"/>
    </source>
</evidence>
<keyword evidence="11 12" id="KW-0961">Cell wall biogenesis/degradation</keyword>
<dbReference type="InterPro" id="IPR000713">
    <property type="entry name" value="Mur_ligase_N"/>
</dbReference>
<feature type="binding site" evidence="12">
    <location>
        <position position="29"/>
    </location>
    <ligand>
        <name>UDP-N-acetyl-alpha-D-muramoyl-L-alanyl-D-glutamate</name>
        <dbReference type="ChEBI" id="CHEBI:83900"/>
    </ligand>
</feature>
<dbReference type="InterPro" id="IPR004101">
    <property type="entry name" value="Mur_ligase_C"/>
</dbReference>
<comment type="similarity">
    <text evidence="2 12">Belongs to the MurCDEF family. MurE subfamily.</text>
</comment>
<feature type="binding site" evidence="12">
    <location>
        <position position="363"/>
    </location>
    <ligand>
        <name>meso-2,6-diaminopimelate</name>
        <dbReference type="ChEBI" id="CHEBI:57791"/>
    </ligand>
</feature>
<gene>
    <name evidence="12" type="primary">murE</name>
    <name evidence="16" type="ORF">P5G49_08760</name>
</gene>
<dbReference type="Pfam" id="PF02875">
    <property type="entry name" value="Mur_ligase_C"/>
    <property type="match status" value="1"/>
</dbReference>
<dbReference type="InterPro" id="IPR036565">
    <property type="entry name" value="Mur-like_cat_sf"/>
</dbReference>
<feature type="binding site" evidence="12">
    <location>
        <begin position="113"/>
        <end position="119"/>
    </location>
    <ligand>
        <name>ATP</name>
        <dbReference type="ChEBI" id="CHEBI:30616"/>
    </ligand>
</feature>
<comment type="PTM">
    <text evidence="12">Carboxylation is probably crucial for Mg(2+) binding and, consequently, for the gamma-phosphate positioning of ATP.</text>
</comment>
<dbReference type="Proteomes" id="UP001175097">
    <property type="component" value="Unassembled WGS sequence"/>
</dbReference>
<keyword evidence="3 12" id="KW-0963">Cytoplasm</keyword>
<evidence type="ECO:0000256" key="12">
    <source>
        <dbReference type="HAMAP-Rule" id="MF_00208"/>
    </source>
</evidence>
<dbReference type="HAMAP" id="MF_00208">
    <property type="entry name" value="MurE"/>
    <property type="match status" value="1"/>
</dbReference>
<comment type="cofactor">
    <cofactor evidence="12">
        <name>Mg(2+)</name>
        <dbReference type="ChEBI" id="CHEBI:18420"/>
    </cofactor>
</comment>
<keyword evidence="9 12" id="KW-0573">Peptidoglycan synthesis</keyword>
<dbReference type="SUPFAM" id="SSF63418">
    <property type="entry name" value="MurE/MurF N-terminal domain"/>
    <property type="match status" value="1"/>
</dbReference>
<dbReference type="InterPro" id="IPR013221">
    <property type="entry name" value="Mur_ligase_cen"/>
</dbReference>
<comment type="function">
    <text evidence="12">Catalyzes the addition of meso-diaminopimelic acid to the nucleotide precursor UDP-N-acetylmuramoyl-L-alanyl-D-glutamate (UMAG) in the biosynthesis of bacterial cell-wall peptidoglycan.</text>
</comment>
<evidence type="ECO:0000313" key="17">
    <source>
        <dbReference type="Proteomes" id="UP001175097"/>
    </source>
</evidence>
<keyword evidence="5 12" id="KW-0132">Cell division</keyword>